<dbReference type="InterPro" id="IPR054728">
    <property type="entry name" value="RsmB-like_ferredoxin"/>
</dbReference>
<comment type="similarity">
    <text evidence="5">Belongs to the class I-like SAM-binding methyltransferase superfamily. RsmB/NOP family.</text>
</comment>
<dbReference type="GO" id="GO:0008173">
    <property type="term" value="F:RNA methyltransferase activity"/>
    <property type="evidence" value="ECO:0007669"/>
    <property type="project" value="InterPro"/>
</dbReference>
<dbReference type="PROSITE" id="PS51686">
    <property type="entry name" value="SAM_MT_RSMB_NOP"/>
    <property type="match status" value="1"/>
</dbReference>
<dbReference type="EMBL" id="QJKI01000001">
    <property type="protein sequence ID" value="PXX82108.1"/>
    <property type="molecule type" value="Genomic_DNA"/>
</dbReference>
<comment type="caution">
    <text evidence="5">Lacks conserved residue(s) required for the propagation of feature annotation.</text>
</comment>
<dbReference type="PRINTS" id="PR02008">
    <property type="entry name" value="RCMTFAMILY"/>
</dbReference>
<reference evidence="7 8" key="1">
    <citation type="submission" date="2018-05" db="EMBL/GenBank/DDBJ databases">
        <title>Genomic Encyclopedia of Type Strains, Phase IV (KMG-IV): sequencing the most valuable type-strain genomes for metagenomic binning, comparative biology and taxonomic classification.</title>
        <authorList>
            <person name="Goeker M."/>
        </authorList>
    </citation>
    <scope>NUCLEOTIDE SEQUENCE [LARGE SCALE GENOMIC DNA]</scope>
    <source>
        <strain evidence="7 8">DSM 29661</strain>
    </source>
</reference>
<accession>A0A318KYY6</accession>
<dbReference type="GO" id="GO:0001510">
    <property type="term" value="P:RNA methylation"/>
    <property type="evidence" value="ECO:0007669"/>
    <property type="project" value="InterPro"/>
</dbReference>
<evidence type="ECO:0000313" key="7">
    <source>
        <dbReference type="EMBL" id="PXX82108.1"/>
    </source>
</evidence>
<dbReference type="InterPro" id="IPR023267">
    <property type="entry name" value="RCMT"/>
</dbReference>
<proteinExistence type="inferred from homology"/>
<dbReference type="SUPFAM" id="SSF53335">
    <property type="entry name" value="S-adenosyl-L-methionine-dependent methyltransferases"/>
    <property type="match status" value="1"/>
</dbReference>
<evidence type="ECO:0000259" key="6">
    <source>
        <dbReference type="PROSITE" id="PS51686"/>
    </source>
</evidence>
<feature type="domain" description="SAM-dependent MTase RsmB/NOP-type" evidence="6">
    <location>
        <begin position="156"/>
        <end position="433"/>
    </location>
</feature>
<dbReference type="AlphaFoldDB" id="A0A318KYY6"/>
<evidence type="ECO:0000256" key="3">
    <source>
        <dbReference type="ARBA" id="ARBA00022691"/>
    </source>
</evidence>
<protein>
    <submittedName>
        <fullName evidence="7">16S rRNA (Cytosine967-C5)-methyltransferase</fullName>
    </submittedName>
</protein>
<dbReference type="Gene3D" id="3.40.50.150">
    <property type="entry name" value="Vaccinia Virus protein VP39"/>
    <property type="match status" value="1"/>
</dbReference>
<dbReference type="InterPro" id="IPR029063">
    <property type="entry name" value="SAM-dependent_MTases_sf"/>
</dbReference>
<comment type="caution">
    <text evidence="7">The sequence shown here is derived from an EMBL/GenBank/DDBJ whole genome shotgun (WGS) entry which is preliminary data.</text>
</comment>
<evidence type="ECO:0000256" key="4">
    <source>
        <dbReference type="ARBA" id="ARBA00022884"/>
    </source>
</evidence>
<dbReference type="Pfam" id="PF01189">
    <property type="entry name" value="Methyltr_RsmB-F"/>
    <property type="match status" value="1"/>
</dbReference>
<gene>
    <name evidence="7" type="ORF">DFR34_101342</name>
</gene>
<keyword evidence="8" id="KW-1185">Reference proteome</keyword>
<keyword evidence="2 5" id="KW-0808">Transferase</keyword>
<dbReference type="InterPro" id="IPR001678">
    <property type="entry name" value="MeTrfase_RsmB-F_NOP2_dom"/>
</dbReference>
<sequence length="433" mass="46942">MARRSWNDPNLKEFTMAISHSLFQHAVDALRRVLPCDKPADAALSAFFRDNHKLGQQDRHFIAESVFAVLRRHALLTALTAPQSTPKRLLIASLVRVRGHNLRELSDALTEADRKWAGELKALEPELSLAQRAELPDWVVEALQAGGMDDDTLLTLGRAMQHPAPLDLRVNTLKTRREDALAALQAAGISAEATPLSPFGLRVKGKPALTKMPLFTSGQIEVQDEGSQLLGLLLAPRRGEMVVDFCAGAGGKTLLLGAMMASTGRLYAFDISEKRLANLKPRLARSGLSNVHPQLLASENDSRIKRLAGKIDRVLVDAPCSGLGTLRRNPDLKLRQSPDSVAQLNATQASILNAAASLVKPGGRLVYATCSLLPAENDAIVDAFLASHPEFSLLNAEALLAEQRVQLATGERLRLNPARDNTDGFFAVALTRA</sequence>
<dbReference type="PANTHER" id="PTHR22807:SF53">
    <property type="entry name" value="RIBOSOMAL RNA SMALL SUBUNIT METHYLTRANSFERASE B-RELATED"/>
    <property type="match status" value="1"/>
</dbReference>
<dbReference type="PANTHER" id="PTHR22807">
    <property type="entry name" value="NOP2 YEAST -RELATED NOL1/NOP2/FMU SUN DOMAIN-CONTAINING"/>
    <property type="match status" value="1"/>
</dbReference>
<dbReference type="GO" id="GO:0003723">
    <property type="term" value="F:RNA binding"/>
    <property type="evidence" value="ECO:0007669"/>
    <property type="project" value="UniProtKB-UniRule"/>
</dbReference>
<keyword evidence="4 5" id="KW-0694">RNA-binding</keyword>
<evidence type="ECO:0000256" key="2">
    <source>
        <dbReference type="ARBA" id="ARBA00022679"/>
    </source>
</evidence>
<keyword evidence="1 5" id="KW-0489">Methyltransferase</keyword>
<feature type="binding site" evidence="5">
    <location>
        <position position="270"/>
    </location>
    <ligand>
        <name>S-adenosyl-L-methionine</name>
        <dbReference type="ChEBI" id="CHEBI:59789"/>
    </ligand>
</feature>
<feature type="binding site" evidence="5">
    <location>
        <position position="317"/>
    </location>
    <ligand>
        <name>S-adenosyl-L-methionine</name>
        <dbReference type="ChEBI" id="CHEBI:59789"/>
    </ligand>
</feature>
<dbReference type="Proteomes" id="UP000247555">
    <property type="component" value="Unassembled WGS sequence"/>
</dbReference>
<keyword evidence="3 5" id="KW-0949">S-adenosyl-L-methionine</keyword>
<dbReference type="Pfam" id="PF22458">
    <property type="entry name" value="RsmF-B_ferredox"/>
    <property type="match status" value="1"/>
</dbReference>
<organism evidence="7 8">
    <name type="scientific">Rivihabitans pingtungensis</name>
    <dbReference type="NCBI Taxonomy" id="1054498"/>
    <lineage>
        <taxon>Bacteria</taxon>
        <taxon>Pseudomonadati</taxon>
        <taxon>Pseudomonadota</taxon>
        <taxon>Betaproteobacteria</taxon>
        <taxon>Neisseriales</taxon>
        <taxon>Aquaspirillaceae</taxon>
        <taxon>Rivihabitans</taxon>
    </lineage>
</organism>
<evidence type="ECO:0000256" key="1">
    <source>
        <dbReference type="ARBA" id="ARBA00022603"/>
    </source>
</evidence>
<feature type="active site" description="Nucleophile" evidence="5">
    <location>
        <position position="370"/>
    </location>
</feature>
<dbReference type="CDD" id="cd02440">
    <property type="entry name" value="AdoMet_MTases"/>
    <property type="match status" value="1"/>
</dbReference>
<name>A0A318KYY6_9NEIS</name>
<evidence type="ECO:0000256" key="5">
    <source>
        <dbReference type="PROSITE-ProRule" id="PRU01023"/>
    </source>
</evidence>
<dbReference type="InterPro" id="IPR049560">
    <property type="entry name" value="MeTrfase_RsmB-F_NOP2_cat"/>
</dbReference>
<evidence type="ECO:0000313" key="8">
    <source>
        <dbReference type="Proteomes" id="UP000247555"/>
    </source>
</evidence>